<gene>
    <name evidence="2" type="ORF">SBP02_13230</name>
</gene>
<evidence type="ECO:0000259" key="1">
    <source>
        <dbReference type="PROSITE" id="PS50206"/>
    </source>
</evidence>
<dbReference type="Gene3D" id="3.40.250.10">
    <property type="entry name" value="Rhodanese-like domain"/>
    <property type="match status" value="1"/>
</dbReference>
<name>A0ABZ0PSS4_9PSED</name>
<dbReference type="SUPFAM" id="SSF52821">
    <property type="entry name" value="Rhodanese/Cell cycle control phosphatase"/>
    <property type="match status" value="1"/>
</dbReference>
<dbReference type="PROSITE" id="PS50206">
    <property type="entry name" value="RHODANESE_3"/>
    <property type="match status" value="1"/>
</dbReference>
<organism evidence="2 3">
    <name type="scientific">Pseudomonas benzenivorans</name>
    <dbReference type="NCBI Taxonomy" id="556533"/>
    <lineage>
        <taxon>Bacteria</taxon>
        <taxon>Pseudomonadati</taxon>
        <taxon>Pseudomonadota</taxon>
        <taxon>Gammaproteobacteria</taxon>
        <taxon>Pseudomonadales</taxon>
        <taxon>Pseudomonadaceae</taxon>
        <taxon>Pseudomonas</taxon>
    </lineage>
</organism>
<keyword evidence="3" id="KW-1185">Reference proteome</keyword>
<dbReference type="RefSeq" id="WP_318642298.1">
    <property type="nucleotide sequence ID" value="NZ_CP137892.1"/>
</dbReference>
<evidence type="ECO:0000313" key="3">
    <source>
        <dbReference type="Proteomes" id="UP001305928"/>
    </source>
</evidence>
<reference evidence="2 3" key="1">
    <citation type="submission" date="2023-11" db="EMBL/GenBank/DDBJ databases">
        <title>Complete genome of Pseudomonas benzenivorans BA3361.</title>
        <authorList>
            <person name="Shin S.Y."/>
            <person name="Song J."/>
            <person name="Kang H."/>
        </authorList>
    </citation>
    <scope>NUCLEOTIDE SEQUENCE [LARGE SCALE GENOMIC DNA]</scope>
    <source>
        <strain evidence="2 3">HNIBRBA3361</strain>
    </source>
</reference>
<dbReference type="Proteomes" id="UP001305928">
    <property type="component" value="Chromosome"/>
</dbReference>
<dbReference type="SMART" id="SM00450">
    <property type="entry name" value="RHOD"/>
    <property type="match status" value="1"/>
</dbReference>
<dbReference type="Pfam" id="PF00581">
    <property type="entry name" value="Rhodanese"/>
    <property type="match status" value="1"/>
</dbReference>
<dbReference type="InterPro" id="IPR036873">
    <property type="entry name" value="Rhodanese-like_dom_sf"/>
</dbReference>
<dbReference type="InterPro" id="IPR001763">
    <property type="entry name" value="Rhodanese-like_dom"/>
</dbReference>
<accession>A0ABZ0PSS4</accession>
<dbReference type="CDD" id="cd01444">
    <property type="entry name" value="GlpE_ST"/>
    <property type="match status" value="1"/>
</dbReference>
<dbReference type="InterPro" id="IPR023695">
    <property type="entry name" value="Thiosulf_sulfurTrfase"/>
</dbReference>
<sequence>MVEAMSVAELQARLASSEPPLLCDVRRQPAFIGSPQVIPGALRRLPEAVAAWAGTLPGGRDVVVYCVHGHEVSQGVAAYLADQGLRACYLRGGIEQWKAEGGATVTLSE</sequence>
<proteinExistence type="predicted"/>
<feature type="domain" description="Rhodanese" evidence="1">
    <location>
        <begin position="16"/>
        <end position="106"/>
    </location>
</feature>
<evidence type="ECO:0000313" key="2">
    <source>
        <dbReference type="EMBL" id="WPC03742.1"/>
    </source>
</evidence>
<protein>
    <submittedName>
        <fullName evidence="2">Rhodanese-like domain-containing protein</fullName>
    </submittedName>
</protein>
<dbReference type="EMBL" id="CP137892">
    <property type="protein sequence ID" value="WPC03742.1"/>
    <property type="molecule type" value="Genomic_DNA"/>
</dbReference>